<dbReference type="PANTHER" id="PTHR15885:SF1">
    <property type="entry name" value="COILED-COIL DOMAIN-CONTAINING PROTEIN 174"/>
    <property type="match status" value="1"/>
</dbReference>
<dbReference type="EMBL" id="SNSC02000004">
    <property type="protein sequence ID" value="TID24858.1"/>
    <property type="molecule type" value="Genomic_DNA"/>
</dbReference>
<reference evidence="3 4" key="1">
    <citation type="submission" date="2019-04" db="EMBL/GenBank/DDBJ databases">
        <title>High contiguity whole genome sequence and gene annotation resource for two Venturia nashicola isolates.</title>
        <authorList>
            <person name="Prokchorchik M."/>
            <person name="Won K."/>
            <person name="Lee Y."/>
            <person name="Choi E.D."/>
            <person name="Segonzac C."/>
            <person name="Sohn K.H."/>
        </authorList>
    </citation>
    <scope>NUCLEOTIDE SEQUENCE [LARGE SCALE GENOMIC DNA]</scope>
    <source>
        <strain evidence="3 4">PRI2</strain>
    </source>
</reference>
<dbReference type="PANTHER" id="PTHR15885">
    <property type="entry name" value="COILED-COIL DOMAIN-CONTAINING PROTEIN 174"/>
    <property type="match status" value="1"/>
</dbReference>
<feature type="compositionally biased region" description="Basic and acidic residues" evidence="2">
    <location>
        <begin position="170"/>
        <end position="189"/>
    </location>
</feature>
<evidence type="ECO:0000256" key="2">
    <source>
        <dbReference type="SAM" id="MobiDB-lite"/>
    </source>
</evidence>
<organism evidence="3 4">
    <name type="scientific">Venturia nashicola</name>
    <dbReference type="NCBI Taxonomy" id="86259"/>
    <lineage>
        <taxon>Eukaryota</taxon>
        <taxon>Fungi</taxon>
        <taxon>Dikarya</taxon>
        <taxon>Ascomycota</taxon>
        <taxon>Pezizomycotina</taxon>
        <taxon>Dothideomycetes</taxon>
        <taxon>Pleosporomycetidae</taxon>
        <taxon>Venturiales</taxon>
        <taxon>Venturiaceae</taxon>
        <taxon>Venturia</taxon>
    </lineage>
</organism>
<evidence type="ECO:0000313" key="4">
    <source>
        <dbReference type="Proteomes" id="UP000298493"/>
    </source>
</evidence>
<keyword evidence="1" id="KW-0175">Coiled coil</keyword>
<feature type="compositionally biased region" description="Basic and acidic residues" evidence="2">
    <location>
        <begin position="272"/>
        <end position="312"/>
    </location>
</feature>
<dbReference type="Proteomes" id="UP000298493">
    <property type="component" value="Unassembled WGS sequence"/>
</dbReference>
<feature type="region of interest" description="Disordered" evidence="2">
    <location>
        <begin position="235"/>
        <end position="347"/>
    </location>
</feature>
<dbReference type="GO" id="GO:0005634">
    <property type="term" value="C:nucleus"/>
    <property type="evidence" value="ECO:0007669"/>
    <property type="project" value="TreeGrafter"/>
</dbReference>
<dbReference type="AlphaFoldDB" id="A0A4Z1P9L1"/>
<dbReference type="InterPro" id="IPR025066">
    <property type="entry name" value="CCDC174-like"/>
</dbReference>
<comment type="caution">
    <text evidence="3">The sequence shown here is derived from an EMBL/GenBank/DDBJ whole genome shotgun (WGS) entry which is preliminary data.</text>
</comment>
<dbReference type="STRING" id="86259.A0A4Z1P9L1"/>
<dbReference type="OrthoDB" id="333551at2759"/>
<evidence type="ECO:0000256" key="1">
    <source>
        <dbReference type="ARBA" id="ARBA00023054"/>
    </source>
</evidence>
<dbReference type="Pfam" id="PF13300">
    <property type="entry name" value="DUF4078"/>
    <property type="match status" value="1"/>
</dbReference>
<feature type="region of interest" description="Disordered" evidence="2">
    <location>
        <begin position="1"/>
        <end position="26"/>
    </location>
</feature>
<feature type="region of interest" description="Disordered" evidence="2">
    <location>
        <begin position="140"/>
        <end position="207"/>
    </location>
</feature>
<feature type="compositionally biased region" description="Acidic residues" evidence="2">
    <location>
        <begin position="149"/>
        <end position="169"/>
    </location>
</feature>
<name>A0A4Z1P9L1_9PEZI</name>
<evidence type="ECO:0000313" key="3">
    <source>
        <dbReference type="EMBL" id="TID24858.1"/>
    </source>
</evidence>
<feature type="region of interest" description="Disordered" evidence="2">
    <location>
        <begin position="39"/>
        <end position="85"/>
    </location>
</feature>
<sequence>MSKDDKLYGIPRQKKATGKDISSSSTLAFTSQLSSLISLSSNRPAKATARVSAGRARPKKDDIFSTHNKNSRKRAAKDLDDTDFTQKHSTTGEVVDEATLHRSKRRMEEKARLYAALKRGDIEDIDDKYGVDFDRKWAERQEAGKEDSDISDGEDDPDSEDGELIEYTDEFGRTRKGTRADVTREETRKNMIAAGVDDPDRFTARPAMPTNIIHGDTVQYSAFNPDHTISEQMAALAAKRDKEATPPPETHFDGKAEIRTKGAGFFQFSGDAEERKRQMENLQNERLETEARQAESRKRKDERKKEVEERRKAIQQKRGKTKADRFLNDLMGEIGKKEDGPAADVDG</sequence>
<feature type="compositionally biased region" description="Basic and acidic residues" evidence="2">
    <location>
        <begin position="238"/>
        <end position="260"/>
    </location>
</feature>
<gene>
    <name evidence="3" type="ORF">E6O75_ATG04063</name>
</gene>
<protein>
    <submittedName>
        <fullName evidence="3">Uncharacterized protein</fullName>
    </submittedName>
</protein>
<keyword evidence="4" id="KW-1185">Reference proteome</keyword>
<proteinExistence type="predicted"/>
<accession>A0A4Z1P9L1</accession>